<dbReference type="AlphaFoldDB" id="A0A4Q9PV52"/>
<feature type="domain" description="Glycosyltransferase 2-like" evidence="1">
    <location>
        <begin position="2"/>
        <end position="51"/>
    </location>
</feature>
<name>A0A4Q9PV52_9APHY</name>
<evidence type="ECO:0000313" key="2">
    <source>
        <dbReference type="EMBL" id="TBU58492.1"/>
    </source>
</evidence>
<gene>
    <name evidence="2" type="ORF">BD310DRAFT_927065</name>
</gene>
<organism evidence="2 3">
    <name type="scientific">Dichomitus squalens</name>
    <dbReference type="NCBI Taxonomy" id="114155"/>
    <lineage>
        <taxon>Eukaryota</taxon>
        <taxon>Fungi</taxon>
        <taxon>Dikarya</taxon>
        <taxon>Basidiomycota</taxon>
        <taxon>Agaricomycotina</taxon>
        <taxon>Agaricomycetes</taxon>
        <taxon>Polyporales</taxon>
        <taxon>Polyporaceae</taxon>
        <taxon>Dichomitus</taxon>
    </lineage>
</organism>
<proteinExistence type="predicted"/>
<evidence type="ECO:0000259" key="1">
    <source>
        <dbReference type="Pfam" id="PF00535"/>
    </source>
</evidence>
<sequence>MTARVVDELRRGGYNVRIIVRATERDISSAMVRGLREAQGDNALRMDTDLQEHM</sequence>
<accession>A0A4Q9PV52</accession>
<reference evidence="2 3" key="1">
    <citation type="submission" date="2019-01" db="EMBL/GenBank/DDBJ databases">
        <title>Draft genome sequences of three monokaryotic isolates of the white-rot basidiomycete fungus Dichomitus squalens.</title>
        <authorList>
            <consortium name="DOE Joint Genome Institute"/>
            <person name="Lopez S.C."/>
            <person name="Andreopoulos B."/>
            <person name="Pangilinan J."/>
            <person name="Lipzen A."/>
            <person name="Riley R."/>
            <person name="Ahrendt S."/>
            <person name="Ng V."/>
            <person name="Barry K."/>
            <person name="Daum C."/>
            <person name="Grigoriev I.V."/>
            <person name="Hilden K.S."/>
            <person name="Makela M.R."/>
            <person name="de Vries R.P."/>
        </authorList>
    </citation>
    <scope>NUCLEOTIDE SEQUENCE [LARGE SCALE GENOMIC DNA]</scope>
    <source>
        <strain evidence="2 3">CBS 464.89</strain>
    </source>
</reference>
<protein>
    <recommendedName>
        <fullName evidence="1">Glycosyltransferase 2-like domain-containing protein</fullName>
    </recommendedName>
</protein>
<dbReference type="STRING" id="114155.A0A4Q9PV52"/>
<dbReference type="EMBL" id="ML145124">
    <property type="protein sequence ID" value="TBU58492.1"/>
    <property type="molecule type" value="Genomic_DNA"/>
</dbReference>
<evidence type="ECO:0000313" key="3">
    <source>
        <dbReference type="Proteomes" id="UP000292082"/>
    </source>
</evidence>
<keyword evidence="3" id="KW-1185">Reference proteome</keyword>
<dbReference type="Pfam" id="PF00535">
    <property type="entry name" value="Glycos_transf_2"/>
    <property type="match status" value="1"/>
</dbReference>
<dbReference type="Proteomes" id="UP000292082">
    <property type="component" value="Unassembled WGS sequence"/>
</dbReference>
<dbReference type="InterPro" id="IPR001173">
    <property type="entry name" value="Glyco_trans_2-like"/>
</dbReference>